<dbReference type="Gene3D" id="1.25.10.10">
    <property type="entry name" value="Leucine-rich Repeat Variant"/>
    <property type="match status" value="1"/>
</dbReference>
<dbReference type="Gene3D" id="3.10.20.90">
    <property type="entry name" value="Phosphatidylinositol 3-kinase Catalytic Subunit, Chain A, domain 1"/>
    <property type="match status" value="1"/>
</dbReference>
<dbReference type="GO" id="GO:0012505">
    <property type="term" value="C:endomembrane system"/>
    <property type="evidence" value="ECO:0007669"/>
    <property type="project" value="UniProtKB-SubCell"/>
</dbReference>
<dbReference type="Pfam" id="PF02296">
    <property type="entry name" value="Alpha_adaptin_C"/>
    <property type="match status" value="1"/>
</dbReference>
<dbReference type="InterPro" id="IPR011989">
    <property type="entry name" value="ARM-like"/>
</dbReference>
<dbReference type="Gene3D" id="2.60.40.1230">
    <property type="match status" value="1"/>
</dbReference>
<dbReference type="Pfam" id="PF02544">
    <property type="entry name" value="Steroid_dh"/>
    <property type="match status" value="1"/>
</dbReference>
<dbReference type="InterPro" id="IPR013041">
    <property type="entry name" value="Clathrin_app_Ig-like_sf"/>
</dbReference>
<reference evidence="11" key="1">
    <citation type="journal article" date="2011" name="PLoS Biol.">
        <title>Gene gain and loss during evolution of obligate parasitism in the white rust pathogen of Arabidopsis thaliana.</title>
        <authorList>
            <person name="Kemen E."/>
            <person name="Gardiner A."/>
            <person name="Schultz-Larsen T."/>
            <person name="Kemen A.C."/>
            <person name="Balmuth A.L."/>
            <person name="Robert-Seilaniantz A."/>
            <person name="Bailey K."/>
            <person name="Holub E."/>
            <person name="Studholme D.J."/>
            <person name="Maclean D."/>
            <person name="Jones J.D."/>
        </authorList>
    </citation>
    <scope>NUCLEOTIDE SEQUENCE</scope>
</reference>
<reference evidence="11" key="2">
    <citation type="submission" date="2011-02" db="EMBL/GenBank/DDBJ databases">
        <authorList>
            <person name="MacLean D."/>
        </authorList>
    </citation>
    <scope>NUCLEOTIDE SEQUENCE</scope>
</reference>
<dbReference type="InterPro" id="IPR009028">
    <property type="entry name" value="Coatomer/calthrin_app_sub_C"/>
</dbReference>
<dbReference type="PROSITE" id="PS50244">
    <property type="entry name" value="S5A_REDUCTASE"/>
    <property type="match status" value="1"/>
</dbReference>
<dbReference type="SMART" id="SM00809">
    <property type="entry name" value="Alpha_adaptinC2"/>
    <property type="match status" value="1"/>
</dbReference>
<name>F0WR84_9STRA</name>
<proteinExistence type="predicted"/>
<dbReference type="InterPro" id="IPR002553">
    <property type="entry name" value="Clathrin/coatomer_adapt-like_N"/>
</dbReference>
<dbReference type="Pfam" id="PF01602">
    <property type="entry name" value="Adaptin_N"/>
    <property type="match status" value="1"/>
</dbReference>
<dbReference type="SUPFAM" id="SSF48371">
    <property type="entry name" value="ARM repeat"/>
    <property type="match status" value="1"/>
</dbReference>
<dbReference type="Pfam" id="PF02883">
    <property type="entry name" value="Alpha_adaptinC2"/>
    <property type="match status" value="1"/>
</dbReference>
<feature type="region of interest" description="Disordered" evidence="8">
    <location>
        <begin position="930"/>
        <end position="953"/>
    </location>
</feature>
<dbReference type="GO" id="GO:0016192">
    <property type="term" value="P:vesicle-mediated transport"/>
    <property type="evidence" value="ECO:0007669"/>
    <property type="project" value="InterPro"/>
</dbReference>
<feature type="domain" description="Clathrin adaptor alpha/beta/gamma-adaptin appendage Ig-like subdomain" evidence="10">
    <location>
        <begin position="1024"/>
        <end position="1139"/>
    </location>
</feature>
<evidence type="ECO:0000256" key="2">
    <source>
        <dbReference type="ARBA" id="ARBA00004308"/>
    </source>
</evidence>
<keyword evidence="5" id="KW-0653">Protein transport</keyword>
<evidence type="ECO:0000256" key="9">
    <source>
        <dbReference type="SAM" id="Phobius"/>
    </source>
</evidence>
<dbReference type="InterPro" id="IPR008152">
    <property type="entry name" value="Clathrin_a/b/g-adaptin_app_Ig"/>
</dbReference>
<protein>
    <submittedName>
        <fullName evidence="11">AP2 complex subunit alpha putative</fullName>
    </submittedName>
</protein>
<comment type="subcellular location">
    <subcellularLocation>
        <location evidence="2">Endomembrane system</location>
    </subcellularLocation>
    <subcellularLocation>
        <location evidence="1">Membrane</location>
        <topology evidence="1">Multi-pass membrane protein</topology>
    </subcellularLocation>
</comment>
<dbReference type="InterPro" id="IPR050840">
    <property type="entry name" value="Adaptor_Complx_Large_Subunit"/>
</dbReference>
<dbReference type="GO" id="GO:0016627">
    <property type="term" value="F:oxidoreductase activity, acting on the CH-CH group of donors"/>
    <property type="evidence" value="ECO:0007669"/>
    <property type="project" value="InterPro"/>
</dbReference>
<evidence type="ECO:0000313" key="11">
    <source>
        <dbReference type="EMBL" id="CCA23845.1"/>
    </source>
</evidence>
<keyword evidence="4 9" id="KW-0812">Transmembrane</keyword>
<dbReference type="PANTHER" id="PTHR22780">
    <property type="entry name" value="ADAPTIN, ALPHA/GAMMA/EPSILON"/>
    <property type="match status" value="1"/>
</dbReference>
<dbReference type="GO" id="GO:0006886">
    <property type="term" value="P:intracellular protein transport"/>
    <property type="evidence" value="ECO:0007669"/>
    <property type="project" value="InterPro"/>
</dbReference>
<evidence type="ECO:0000256" key="7">
    <source>
        <dbReference type="ARBA" id="ARBA00023136"/>
    </source>
</evidence>
<organism evidence="11">
    <name type="scientific">Albugo laibachii Nc14</name>
    <dbReference type="NCBI Taxonomy" id="890382"/>
    <lineage>
        <taxon>Eukaryota</taxon>
        <taxon>Sar</taxon>
        <taxon>Stramenopiles</taxon>
        <taxon>Oomycota</taxon>
        <taxon>Peronosporomycetes</taxon>
        <taxon>Albuginales</taxon>
        <taxon>Albuginaceae</taxon>
        <taxon>Albugo</taxon>
    </lineage>
</organism>
<dbReference type="EMBL" id="FR824254">
    <property type="protein sequence ID" value="CCA23845.1"/>
    <property type="molecule type" value="Genomic_DNA"/>
</dbReference>
<sequence>MEVKIVKIGKKSRDFGVLQVGDSCTLGDLKNQFQELHIIHHHRQFFKLRNEDNLKPLVDDEKTLKVLGVQNGSELVFKDLGPQIGYRTVFVLEYLGPLLILWMYSSRPSWIYGDQSTSKSFNRAAFLGTLCWNIHFIKRELESLFVHRFSLATMPFINLFKNCAYYWCFAAVIGYPLCHPLYQSPSNQHQIHFGLFLFLISELLNFAVHLQFRFMRPKDGCHKRPIPKGPLFALVSCPNYTFEVLGWVGFSIMTQLFFSYVFTLAGLFLMTQWALKKHHNYIKTSKVTLQNVTPLKLILVDFFHETPPFRTPTKRNMAMFSARGLNNFISELRSCTSHEEEQKRVDKELGKIRQKFTQNHQLNSYDKKKYAWKLIYIFMLGYDIDFGHMQVINLVSSTKYSEKCLGYLGCSILLKSSDELMTLVVNSIRNDLKSVEASHQCLALCCVANLGGSEFSEALSPDVVSLFMSSASIAHVRKKAALCVRRMMIPNPDLIPIEDLEARLVTLMSETHLGVVTSAASLLQTSMSLHPTKLAALYDVCVTRLGTLVNHKACPRDYMYYNTPCPWLQVKLLRILQQFGVKDKNVNAKLSDVLHRILARPLPGKGAKNNAAFAVLIETVNLVIAQGKRSDPQLKDQSIQLLARFISLSEPNIRYIGLDSMYRYVRLEGDVNAVKAHKDTVLFSLKDADNSIRRRALDLLFSMCDSENALEIVNELVNYLTIAEGAIREEIVLKAAILAEKYAKNLRWYVDTVLQLITIAGSQVPDDVWHRVVQIVTNKEELQKYAAEVMFRALEPTHIDETTAKFGAYVLGEFGYLICESPEMSSEKQFQLLHKHFMVSNIPTRCLILSAFVKMENLYDEIRPLILDVFKQCSSNMDLEIQQRACEYFCLDQIGDELMKKVLEPMPIFPENRESALILRLRNQQKAAIGEDTKISGSANESDQLRDNNTFSPPSSQVDLLSLDSIQPVSGAKLGASTTIGSEVIRSANPVSDLLDVFGDAPPAPQHTIGLDALTSSKMSDWYRNLLLNAQGILLENEFLQIGLKQEYRASQCRLGIFYGNKCANALSGFRVEIDTSKCGVSNTAFRLSTDQVASQLASKQQIVQQVMMECMTPFHETPTLKLSFTCSGSVYAYELRLPCHVTSFLEPVQLSQSDFLQRWQAMEGQDREQRDAWKSSISIDMMQNRRNLMENIKFALVEGSTDKEICVAGSFRTGTLGPNGDKVSIGCLVRVEMDAMNSYQLAIRSANRDVSVSLKNVLRKILL</sequence>
<dbReference type="AlphaFoldDB" id="F0WR84"/>
<dbReference type="InterPro" id="IPR001104">
    <property type="entry name" value="3-oxo-5_a-steroid_4-DH_C"/>
</dbReference>
<dbReference type="InterPro" id="IPR029071">
    <property type="entry name" value="Ubiquitin-like_domsf"/>
</dbReference>
<keyword evidence="3" id="KW-0813">Transport</keyword>
<gene>
    <name evidence="11" type="primary">AlNc14C209G8891</name>
    <name evidence="11" type="ORF">ALNC14_099890</name>
</gene>
<dbReference type="SUPFAM" id="SSF49348">
    <property type="entry name" value="Clathrin adaptor appendage domain"/>
    <property type="match status" value="1"/>
</dbReference>
<dbReference type="InterPro" id="IPR016024">
    <property type="entry name" value="ARM-type_fold"/>
</dbReference>
<evidence type="ECO:0000259" key="10">
    <source>
        <dbReference type="SMART" id="SM00809"/>
    </source>
</evidence>
<evidence type="ECO:0000256" key="6">
    <source>
        <dbReference type="ARBA" id="ARBA00022989"/>
    </source>
</evidence>
<dbReference type="InterPro" id="IPR012295">
    <property type="entry name" value="TBP_dom_sf"/>
</dbReference>
<evidence type="ECO:0000256" key="5">
    <source>
        <dbReference type="ARBA" id="ARBA00022927"/>
    </source>
</evidence>
<dbReference type="InterPro" id="IPR003164">
    <property type="entry name" value="Clathrin_a-adaptin_app_sub_C"/>
</dbReference>
<accession>F0WR84</accession>
<dbReference type="Gene3D" id="3.30.310.10">
    <property type="entry name" value="TATA-Binding Protein"/>
    <property type="match status" value="1"/>
</dbReference>
<dbReference type="HOGENOM" id="CLU_003824_1_0_1"/>
<evidence type="ECO:0000256" key="8">
    <source>
        <dbReference type="SAM" id="MobiDB-lite"/>
    </source>
</evidence>
<dbReference type="SUPFAM" id="SSF55711">
    <property type="entry name" value="Subdomain of clathrin and coatomer appendage domain"/>
    <property type="match status" value="1"/>
</dbReference>
<evidence type="ECO:0000256" key="4">
    <source>
        <dbReference type="ARBA" id="ARBA00022692"/>
    </source>
</evidence>
<dbReference type="GO" id="GO:0030131">
    <property type="term" value="C:clathrin adaptor complex"/>
    <property type="evidence" value="ECO:0007669"/>
    <property type="project" value="InterPro"/>
</dbReference>
<feature type="transmembrane region" description="Helical" evidence="9">
    <location>
        <begin position="189"/>
        <end position="210"/>
    </location>
</feature>
<dbReference type="SUPFAM" id="SSF54236">
    <property type="entry name" value="Ubiquitin-like"/>
    <property type="match status" value="1"/>
</dbReference>
<evidence type="ECO:0000256" key="3">
    <source>
        <dbReference type="ARBA" id="ARBA00022448"/>
    </source>
</evidence>
<dbReference type="GO" id="GO:0006629">
    <property type="term" value="P:lipid metabolic process"/>
    <property type="evidence" value="ECO:0007669"/>
    <property type="project" value="InterPro"/>
</dbReference>
<keyword evidence="7 9" id="KW-0472">Membrane</keyword>
<feature type="transmembrane region" description="Helical" evidence="9">
    <location>
        <begin position="164"/>
        <end position="183"/>
    </location>
</feature>
<evidence type="ECO:0000256" key="1">
    <source>
        <dbReference type="ARBA" id="ARBA00004141"/>
    </source>
</evidence>
<feature type="compositionally biased region" description="Polar residues" evidence="8">
    <location>
        <begin position="935"/>
        <end position="953"/>
    </location>
</feature>
<keyword evidence="6 9" id="KW-1133">Transmembrane helix</keyword>